<protein>
    <submittedName>
        <fullName evidence="2">Uncharacterized protein</fullName>
    </submittedName>
</protein>
<feature type="transmembrane region" description="Helical" evidence="1">
    <location>
        <begin position="113"/>
        <end position="137"/>
    </location>
</feature>
<organism evidence="2">
    <name type="scientific">Desulfofervidus auxilii</name>
    <dbReference type="NCBI Taxonomy" id="1621989"/>
    <lineage>
        <taxon>Bacteria</taxon>
        <taxon>Pseudomonadati</taxon>
        <taxon>Thermodesulfobacteriota</taxon>
        <taxon>Candidatus Desulfofervidia</taxon>
        <taxon>Candidatus Desulfofervidales</taxon>
        <taxon>Candidatus Desulfofervidaceae</taxon>
        <taxon>Candidatus Desulfofervidus</taxon>
    </lineage>
</organism>
<dbReference type="Proteomes" id="UP000886268">
    <property type="component" value="Unassembled WGS sequence"/>
</dbReference>
<feature type="transmembrane region" description="Helical" evidence="1">
    <location>
        <begin position="86"/>
        <end position="107"/>
    </location>
</feature>
<comment type="caution">
    <text evidence="2">The sequence shown here is derived from an EMBL/GenBank/DDBJ whole genome shotgun (WGS) entry which is preliminary data.</text>
</comment>
<reference evidence="2" key="1">
    <citation type="journal article" date="2020" name="mSystems">
        <title>Genome- and Community-Level Interaction Insights into Carbon Utilization and Element Cycling Functions of Hydrothermarchaeota in Hydrothermal Sediment.</title>
        <authorList>
            <person name="Zhou Z."/>
            <person name="Liu Y."/>
            <person name="Xu W."/>
            <person name="Pan J."/>
            <person name="Luo Z.H."/>
            <person name="Li M."/>
        </authorList>
    </citation>
    <scope>NUCLEOTIDE SEQUENCE [LARGE SCALE GENOMIC DNA]</scope>
    <source>
        <strain evidence="2">HyVt-45</strain>
    </source>
</reference>
<proteinExistence type="predicted"/>
<sequence length="141" mass="15404">MKEKIRKFEIFILRPVQLILILLVVISAINKFWFLLGAGIVGLFYLGIIGSNLHPLQSVADLAKGPLTNPAAKEELKTISPEQSNILVGHACTRIGILLGFEVGVISLNIYHISWFLTVIIGLVVATITGSILKVIFKTTP</sequence>
<evidence type="ECO:0000313" key="2">
    <source>
        <dbReference type="EMBL" id="HEB74061.1"/>
    </source>
</evidence>
<keyword evidence="1" id="KW-0472">Membrane</keyword>
<keyword evidence="1" id="KW-0812">Transmembrane</keyword>
<feature type="transmembrane region" description="Helical" evidence="1">
    <location>
        <begin position="35"/>
        <end position="54"/>
    </location>
</feature>
<dbReference type="EMBL" id="DRKW01000140">
    <property type="protein sequence ID" value="HEB74061.1"/>
    <property type="molecule type" value="Genomic_DNA"/>
</dbReference>
<feature type="transmembrane region" description="Helical" evidence="1">
    <location>
        <begin position="12"/>
        <end position="29"/>
    </location>
</feature>
<accession>A0A7V1N2J7</accession>
<gene>
    <name evidence="2" type="ORF">ENJ03_02435</name>
</gene>
<name>A0A7V1N2J7_DESA2</name>
<dbReference type="AlphaFoldDB" id="A0A7V1N2J7"/>
<keyword evidence="1" id="KW-1133">Transmembrane helix</keyword>
<evidence type="ECO:0000256" key="1">
    <source>
        <dbReference type="SAM" id="Phobius"/>
    </source>
</evidence>